<dbReference type="STRING" id="29170.A0A368EXT9"/>
<dbReference type="Gene3D" id="2.120.10.80">
    <property type="entry name" value="Kelch-type beta propeller"/>
    <property type="match status" value="1"/>
</dbReference>
<protein>
    <submittedName>
        <fullName evidence="2">Kelch repeat protein</fullName>
    </submittedName>
</protein>
<dbReference type="InterPro" id="IPR006652">
    <property type="entry name" value="Kelch_1"/>
</dbReference>
<evidence type="ECO:0000256" key="1">
    <source>
        <dbReference type="ARBA" id="ARBA00022441"/>
    </source>
</evidence>
<name>A0A368EXT9_ANCCA</name>
<keyword evidence="3" id="KW-1185">Reference proteome</keyword>
<organism evidence="2 3">
    <name type="scientific">Ancylostoma caninum</name>
    <name type="common">Dog hookworm</name>
    <dbReference type="NCBI Taxonomy" id="29170"/>
    <lineage>
        <taxon>Eukaryota</taxon>
        <taxon>Metazoa</taxon>
        <taxon>Ecdysozoa</taxon>
        <taxon>Nematoda</taxon>
        <taxon>Chromadorea</taxon>
        <taxon>Rhabditida</taxon>
        <taxon>Rhabditina</taxon>
        <taxon>Rhabditomorpha</taxon>
        <taxon>Strongyloidea</taxon>
        <taxon>Ancylostomatidae</taxon>
        <taxon>Ancylostomatinae</taxon>
        <taxon>Ancylostoma</taxon>
    </lineage>
</organism>
<sequence length="116" mass="12995">MEWLAVDPMPVKRETAAVLSLNNAIYVIGGFDGSDRCRQILVFNTDTNTWELGGTLSYPRSCLGAAVIPMSGPRRKITSIPRRHKRKSEEKMETENGKIGLVLVHVRSKFPLPENE</sequence>
<proteinExistence type="predicted"/>
<dbReference type="InterPro" id="IPR015915">
    <property type="entry name" value="Kelch-typ_b-propeller"/>
</dbReference>
<dbReference type="OrthoDB" id="191037at2759"/>
<evidence type="ECO:0000313" key="3">
    <source>
        <dbReference type="Proteomes" id="UP000252519"/>
    </source>
</evidence>
<evidence type="ECO:0000313" key="2">
    <source>
        <dbReference type="EMBL" id="RCN24601.1"/>
    </source>
</evidence>
<dbReference type="Pfam" id="PF01344">
    <property type="entry name" value="Kelch_1"/>
    <property type="match status" value="1"/>
</dbReference>
<reference evidence="2 3" key="1">
    <citation type="submission" date="2014-10" db="EMBL/GenBank/DDBJ databases">
        <title>Draft genome of the hookworm Ancylostoma caninum.</title>
        <authorList>
            <person name="Mitreva M."/>
        </authorList>
    </citation>
    <scope>NUCLEOTIDE SEQUENCE [LARGE SCALE GENOMIC DNA]</scope>
    <source>
        <strain evidence="2 3">Baltimore</strain>
    </source>
</reference>
<dbReference type="Proteomes" id="UP000252519">
    <property type="component" value="Unassembled WGS sequence"/>
</dbReference>
<comment type="caution">
    <text evidence="2">The sequence shown here is derived from an EMBL/GenBank/DDBJ whole genome shotgun (WGS) entry which is preliminary data.</text>
</comment>
<accession>A0A368EXT9</accession>
<dbReference type="SMART" id="SM00612">
    <property type="entry name" value="Kelch"/>
    <property type="match status" value="1"/>
</dbReference>
<keyword evidence="1" id="KW-0880">Kelch repeat</keyword>
<dbReference type="EMBL" id="JOJR01018412">
    <property type="protein sequence ID" value="RCN24601.1"/>
    <property type="molecule type" value="Genomic_DNA"/>
</dbReference>
<gene>
    <name evidence="2" type="ORF">ANCCAN_29701</name>
</gene>
<dbReference type="SUPFAM" id="SSF117281">
    <property type="entry name" value="Kelch motif"/>
    <property type="match status" value="1"/>
</dbReference>
<dbReference type="AlphaFoldDB" id="A0A368EXT9"/>